<reference evidence="6 7" key="1">
    <citation type="journal article" date="2019" name="Sci. Data">
        <title>Hybrid genome assembly and annotation of Danionella translucida.</title>
        <authorList>
            <person name="Kadobianskyi M."/>
            <person name="Schulze L."/>
            <person name="Schuelke M."/>
            <person name="Judkewitz B."/>
        </authorList>
    </citation>
    <scope>NUCLEOTIDE SEQUENCE [LARGE SCALE GENOMIC DNA]</scope>
    <source>
        <strain evidence="6 7">Bolton</strain>
    </source>
</reference>
<organism evidence="6 7">
    <name type="scientific">Danionella cerebrum</name>
    <dbReference type="NCBI Taxonomy" id="2873325"/>
    <lineage>
        <taxon>Eukaryota</taxon>
        <taxon>Metazoa</taxon>
        <taxon>Chordata</taxon>
        <taxon>Craniata</taxon>
        <taxon>Vertebrata</taxon>
        <taxon>Euteleostomi</taxon>
        <taxon>Actinopterygii</taxon>
        <taxon>Neopterygii</taxon>
        <taxon>Teleostei</taxon>
        <taxon>Ostariophysi</taxon>
        <taxon>Cypriniformes</taxon>
        <taxon>Danionidae</taxon>
        <taxon>Danioninae</taxon>
        <taxon>Danionella</taxon>
    </lineage>
</organism>
<accession>A0A553QTJ5</accession>
<dbReference type="PANTHER" id="PTHR10543:SF110">
    <property type="entry name" value="BETA-CAROTENE 15,15'-MONOOXYGENASE 1"/>
    <property type="match status" value="1"/>
</dbReference>
<proteinExistence type="inferred from homology"/>
<protein>
    <recommendedName>
        <fullName evidence="8">Beta-carotene oxygenase 1</fullName>
    </recommendedName>
</protein>
<comment type="cofactor">
    <cofactor evidence="4">
        <name>Fe(2+)</name>
        <dbReference type="ChEBI" id="CHEBI:29033"/>
    </cofactor>
    <text evidence="4">Binds 1 Fe(2+) ion per subunit.</text>
</comment>
<gene>
    <name evidence="6" type="ORF">DNTS_021650</name>
</gene>
<keyword evidence="7" id="KW-1185">Reference proteome</keyword>
<dbReference type="GO" id="GO:0010436">
    <property type="term" value="F:carotenoid dioxygenase activity"/>
    <property type="evidence" value="ECO:0007669"/>
    <property type="project" value="TreeGrafter"/>
</dbReference>
<evidence type="ECO:0000256" key="4">
    <source>
        <dbReference type="PIRSR" id="PIRSR604294-1"/>
    </source>
</evidence>
<evidence type="ECO:0008006" key="8">
    <source>
        <dbReference type="Google" id="ProtNLM"/>
    </source>
</evidence>
<comment type="similarity">
    <text evidence="1 5">Belongs to the carotenoid oxygenase family.</text>
</comment>
<dbReference type="GO" id="GO:0003834">
    <property type="term" value="F:beta-carotene 15,15'-dioxygenase activity"/>
    <property type="evidence" value="ECO:0007669"/>
    <property type="project" value="TreeGrafter"/>
</dbReference>
<keyword evidence="3 4" id="KW-0408">Iron</keyword>
<dbReference type="EMBL" id="SRMA01025558">
    <property type="protein sequence ID" value="TRY93274.1"/>
    <property type="molecule type" value="Genomic_DNA"/>
</dbReference>
<evidence type="ECO:0000313" key="6">
    <source>
        <dbReference type="EMBL" id="TRY93274.1"/>
    </source>
</evidence>
<dbReference type="OrthoDB" id="407010at2759"/>
<dbReference type="Proteomes" id="UP000316079">
    <property type="component" value="Unassembled WGS sequence"/>
</dbReference>
<keyword evidence="2 4" id="KW-0479">Metal-binding</keyword>
<name>A0A553QTJ5_9TELE</name>
<dbReference type="GO" id="GO:0042574">
    <property type="term" value="P:retinal metabolic process"/>
    <property type="evidence" value="ECO:0007669"/>
    <property type="project" value="TreeGrafter"/>
</dbReference>
<dbReference type="Pfam" id="PF03055">
    <property type="entry name" value="RPE65"/>
    <property type="match status" value="1"/>
</dbReference>
<comment type="caution">
    <text evidence="6">The sequence shown here is derived from an EMBL/GenBank/DDBJ whole genome shotgun (WGS) entry which is preliminary data.</text>
</comment>
<feature type="binding site" evidence="4">
    <location>
        <position position="251"/>
    </location>
    <ligand>
        <name>Fe cation</name>
        <dbReference type="ChEBI" id="CHEBI:24875"/>
        <note>catalytic</note>
    </ligand>
</feature>
<evidence type="ECO:0000256" key="3">
    <source>
        <dbReference type="ARBA" id="ARBA00023004"/>
    </source>
</evidence>
<dbReference type="STRING" id="623744.A0A553QTJ5"/>
<feature type="binding site" evidence="4">
    <location>
        <position position="189"/>
    </location>
    <ligand>
        <name>Fe cation</name>
        <dbReference type="ChEBI" id="CHEBI:24875"/>
        <note>catalytic</note>
    </ligand>
</feature>
<dbReference type="InterPro" id="IPR004294">
    <property type="entry name" value="Carotenoid_Oase"/>
</dbReference>
<feature type="binding site" evidence="4">
    <location>
        <position position="525"/>
    </location>
    <ligand>
        <name>Fe cation</name>
        <dbReference type="ChEBI" id="CHEBI:24875"/>
        <note>catalytic</note>
    </ligand>
</feature>
<evidence type="ECO:0000256" key="2">
    <source>
        <dbReference type="ARBA" id="ARBA00022723"/>
    </source>
</evidence>
<feature type="binding site" evidence="4">
    <location>
        <position position="322"/>
    </location>
    <ligand>
        <name>Fe cation</name>
        <dbReference type="ChEBI" id="CHEBI:24875"/>
        <note>catalytic</note>
    </ligand>
</feature>
<evidence type="ECO:0000256" key="1">
    <source>
        <dbReference type="ARBA" id="ARBA00006787"/>
    </source>
</evidence>
<evidence type="ECO:0000256" key="5">
    <source>
        <dbReference type="RuleBase" id="RU003799"/>
    </source>
</evidence>
<sequence>MEAVNMKLPLDLYPTLNMEYDYSKNKEEHPDPIKAEVKGVIPDWLQGTLIRNGPGRFSVGDTSYNHWFDGLALLHNFIINKGEVTYRSKYLKGDTYNSNMEANRIVVSEMGTMAYPDPCKNIFSKVVTFLSHTIPDFTDNCGNNIIKYGSDYHATSETNYIRKIDPITLQTQDKVDYMKYLPVNIVASHTHYDKEGNSYSMGTSIAEKGKTKYMLFKVPGGSRSDQSSPLKSAEVVCTVPCRSLLTPSYYHSFGMTDNYFIFIEQPLKLDILKMATAYLRKVSWASCMKFHPEENTFIHLIDRNTKKEVATKFYTGPMAVYHQINAFEDDGHVVFDVIAYDDHSLYDLFYLEKLKEQMSASTMYCKPKCKRFVFPLNDKGENGEDLVKLKYTTASAVKEKEGKVLVQGEVLCEGVELPRINYNFNGRKYRYSYMCCVEISPVATRIVKFDAQTKQQIEWTEGNGFASEPVFIPRPDGVEEDDGVVLAVVINAQPRQGGFLLILDAKSFKEVARASLDVDFHMDMHGYFIPDCC</sequence>
<dbReference type="GO" id="GO:0046872">
    <property type="term" value="F:metal ion binding"/>
    <property type="evidence" value="ECO:0007669"/>
    <property type="project" value="UniProtKB-KW"/>
</dbReference>
<evidence type="ECO:0000313" key="7">
    <source>
        <dbReference type="Proteomes" id="UP000316079"/>
    </source>
</evidence>
<dbReference type="AlphaFoldDB" id="A0A553QTJ5"/>
<dbReference type="PANTHER" id="PTHR10543">
    <property type="entry name" value="BETA-CAROTENE DIOXYGENASE"/>
    <property type="match status" value="1"/>
</dbReference>
<dbReference type="GO" id="GO:0016121">
    <property type="term" value="P:carotene catabolic process"/>
    <property type="evidence" value="ECO:0007669"/>
    <property type="project" value="TreeGrafter"/>
</dbReference>